<feature type="transmembrane region" description="Helical" evidence="1">
    <location>
        <begin position="175"/>
        <end position="193"/>
    </location>
</feature>
<sequence length="456" mass="51539">MRNVNKTYSLYAGMLISIACLFAFLSGEAMAWFLIAIGLLSPLSIVLPALKRKDSFLSVDFWFFGCLFLWSAMYPMDYLLGLELHSPALLQTTTMYALANFTCTFFYSFMKKVVLGYKKESNIPITGLGYTFRFETGMLLVVLGLVFLIYHVQSLGGLGAIGIENRINNFQKENSGSISVPWQIILSVGLLITASTVKRLNYYLGFVMILALFLIFGFGARGDVLFVCLPALLLVMSKKGVITTSFKKIMILFFILLFMSPLFTNLRGSVLYNQPLSAYEKYEWAYNRGETGGAFRVTMDVVGKAAEADWPKNTYLLESFSFLPSSVYEYFFGQAKFSSDKFFVEHYYPWQAQHGMSFGFSPVAEAWQLGGYPLIVLVFAIIGVIIAKLNQFKQVIILLPSLMWFQRVSFDAFANSTFFIVFFYVSAWLLNELLNKNSARAYRLSASTVTRWDGGK</sequence>
<proteinExistence type="predicted"/>
<feature type="transmembrane region" description="Helical" evidence="1">
    <location>
        <begin position="138"/>
        <end position="163"/>
    </location>
</feature>
<dbReference type="Proteomes" id="UP000005387">
    <property type="component" value="Unassembled WGS sequence"/>
</dbReference>
<accession>E0I7A9</accession>
<keyword evidence="1" id="KW-0472">Membrane</keyword>
<gene>
    <name evidence="2" type="ORF">PaecuDRAFT_1533</name>
</gene>
<dbReference type="STRING" id="717606.PaecuDRAFT_1533"/>
<dbReference type="AlphaFoldDB" id="E0I7A9"/>
<organism evidence="2 3">
    <name type="scientific">Paenibacillus curdlanolyticus YK9</name>
    <dbReference type="NCBI Taxonomy" id="717606"/>
    <lineage>
        <taxon>Bacteria</taxon>
        <taxon>Bacillati</taxon>
        <taxon>Bacillota</taxon>
        <taxon>Bacilli</taxon>
        <taxon>Bacillales</taxon>
        <taxon>Paenibacillaceae</taxon>
        <taxon>Paenibacillus</taxon>
    </lineage>
</organism>
<feature type="transmembrane region" description="Helical" evidence="1">
    <location>
        <begin position="57"/>
        <end position="76"/>
    </location>
</feature>
<feature type="transmembrane region" description="Helical" evidence="1">
    <location>
        <begin position="88"/>
        <end position="109"/>
    </location>
</feature>
<keyword evidence="1" id="KW-1133">Transmembrane helix</keyword>
<protein>
    <recommendedName>
        <fullName evidence="4">O-antigen polymerase</fullName>
    </recommendedName>
</protein>
<evidence type="ECO:0000313" key="3">
    <source>
        <dbReference type="Proteomes" id="UP000005387"/>
    </source>
</evidence>
<dbReference type="EMBL" id="AEDD01000003">
    <property type="protein sequence ID" value="EFM11925.1"/>
    <property type="molecule type" value="Genomic_DNA"/>
</dbReference>
<evidence type="ECO:0000313" key="2">
    <source>
        <dbReference type="EMBL" id="EFM11925.1"/>
    </source>
</evidence>
<dbReference type="PROSITE" id="PS51257">
    <property type="entry name" value="PROKAR_LIPOPROTEIN"/>
    <property type="match status" value="1"/>
</dbReference>
<feature type="transmembrane region" description="Helical" evidence="1">
    <location>
        <begin position="366"/>
        <end position="387"/>
    </location>
</feature>
<feature type="transmembrane region" description="Helical" evidence="1">
    <location>
        <begin position="200"/>
        <end position="218"/>
    </location>
</feature>
<feature type="transmembrane region" description="Helical" evidence="1">
    <location>
        <begin position="31"/>
        <end position="50"/>
    </location>
</feature>
<keyword evidence="1" id="KW-0812">Transmembrane</keyword>
<evidence type="ECO:0000256" key="1">
    <source>
        <dbReference type="SAM" id="Phobius"/>
    </source>
</evidence>
<reference evidence="2 3" key="1">
    <citation type="submission" date="2010-07" db="EMBL/GenBank/DDBJ databases">
        <title>The draft genome of Paenibacillus curdlanolyticus YK9.</title>
        <authorList>
            <consortium name="US DOE Joint Genome Institute (JGI-PGF)"/>
            <person name="Lucas S."/>
            <person name="Copeland A."/>
            <person name="Lapidus A."/>
            <person name="Cheng J.-F."/>
            <person name="Bruce D."/>
            <person name="Goodwin L."/>
            <person name="Pitluck S."/>
            <person name="Land M.L."/>
            <person name="Hauser L."/>
            <person name="Chang Y.-J."/>
            <person name="Jeffries C."/>
            <person name="Anderson I.J."/>
            <person name="Johnson E."/>
            <person name="Loganathan U."/>
            <person name="Mulhopadhyay B."/>
            <person name="Kyrpides N."/>
            <person name="Woyke T.J."/>
        </authorList>
    </citation>
    <scope>NUCLEOTIDE SEQUENCE [LARGE SCALE GENOMIC DNA]</scope>
    <source>
        <strain evidence="2 3">YK9</strain>
    </source>
</reference>
<feature type="transmembrane region" description="Helical" evidence="1">
    <location>
        <begin position="7"/>
        <end position="25"/>
    </location>
</feature>
<feature type="transmembrane region" description="Helical" evidence="1">
    <location>
        <begin position="408"/>
        <end position="430"/>
    </location>
</feature>
<name>E0I7A9_9BACL</name>
<keyword evidence="3" id="KW-1185">Reference proteome</keyword>
<feature type="transmembrane region" description="Helical" evidence="1">
    <location>
        <begin position="249"/>
        <end position="266"/>
    </location>
</feature>
<evidence type="ECO:0008006" key="4">
    <source>
        <dbReference type="Google" id="ProtNLM"/>
    </source>
</evidence>